<dbReference type="InterPro" id="IPR012337">
    <property type="entry name" value="RNaseH-like_sf"/>
</dbReference>
<dbReference type="EMBL" id="JARKIB010000172">
    <property type="protein sequence ID" value="KAJ7728475.1"/>
    <property type="molecule type" value="Genomic_DNA"/>
</dbReference>
<dbReference type="SUPFAM" id="SSF53098">
    <property type="entry name" value="Ribonuclease H-like"/>
    <property type="match status" value="1"/>
</dbReference>
<dbReference type="Proteomes" id="UP001215598">
    <property type="component" value="Unassembled WGS sequence"/>
</dbReference>
<comment type="caution">
    <text evidence="2">The sequence shown here is derived from an EMBL/GenBank/DDBJ whole genome shotgun (WGS) entry which is preliminary data.</text>
</comment>
<dbReference type="GO" id="GO:0003676">
    <property type="term" value="F:nucleic acid binding"/>
    <property type="evidence" value="ECO:0007669"/>
    <property type="project" value="InterPro"/>
</dbReference>
<keyword evidence="3" id="KW-1185">Reference proteome</keyword>
<organism evidence="2 3">
    <name type="scientific">Mycena metata</name>
    <dbReference type="NCBI Taxonomy" id="1033252"/>
    <lineage>
        <taxon>Eukaryota</taxon>
        <taxon>Fungi</taxon>
        <taxon>Dikarya</taxon>
        <taxon>Basidiomycota</taxon>
        <taxon>Agaricomycotina</taxon>
        <taxon>Agaricomycetes</taxon>
        <taxon>Agaricomycetidae</taxon>
        <taxon>Agaricales</taxon>
        <taxon>Marasmiineae</taxon>
        <taxon>Mycenaceae</taxon>
        <taxon>Mycena</taxon>
    </lineage>
</organism>
<dbReference type="Gene3D" id="3.30.420.10">
    <property type="entry name" value="Ribonuclease H-like superfamily/Ribonuclease H"/>
    <property type="match status" value="1"/>
</dbReference>
<evidence type="ECO:0000313" key="3">
    <source>
        <dbReference type="Proteomes" id="UP001215598"/>
    </source>
</evidence>
<name>A0AAD7HUA8_9AGAR</name>
<evidence type="ECO:0000313" key="2">
    <source>
        <dbReference type="EMBL" id="KAJ7728475.1"/>
    </source>
</evidence>
<proteinExistence type="predicted"/>
<evidence type="ECO:0000256" key="1">
    <source>
        <dbReference type="SAM" id="MobiDB-lite"/>
    </source>
</evidence>
<dbReference type="AlphaFoldDB" id="A0AAD7HUA8"/>
<protein>
    <submittedName>
        <fullName evidence="2">Uncharacterized protein</fullName>
    </submittedName>
</protein>
<dbReference type="InterPro" id="IPR036397">
    <property type="entry name" value="RNaseH_sf"/>
</dbReference>
<feature type="compositionally biased region" description="Acidic residues" evidence="1">
    <location>
        <begin position="29"/>
        <end position="40"/>
    </location>
</feature>
<accession>A0AAD7HUA8</accession>
<sequence>MDDNMDYEDQTAFAPSLKRKDSTISESSMDYEDFDDQDGDDISGGCESIPIDETVLRGIKQYLVEEFIRIAHKFSISEPWPKKDQLAELVRRASDVRIYAQTVIRFLDEPQFDPRTRLQLLLARGGEITDATESLDALYSTILSIFPPMPTLPAFVDILRAAVGGINPEDIDDLMQLPSGTARYSLRRLSSLLLLPPAREGSLRRMTRFHHPSLTDYLRNPDRSKEFWVYTKEADARMLDRTTHFLSVQDPLLRHPVSDYLSERLRRLSVCAMLGASAVNPEFLHRVIEPSFQRSLSSVQAQYREPFVGLLTGRLVAPDDAPLAQRLIEYTDDFRFVWNFEVALWLEPVTGPPLPPQPQLDAAYLHLLSMHPPILRFIRTVLAWQHILNRRHTVPMAMQVSEVSWFDLRPVCLLRDCVKIPFSLNESPVEFLLDPQRAGGLFRDPETLAQEASISMIQYMRAILEAENRRPARILNGLNWAIIITSCKPCPIVLQELKTLDPILFCRYADEDPEIHFRDHESRHAPSKQHFDTIIGCNSDKVCNTLSLLDATWFSADDNDLLLPRSHRRQCAERRIRQCAATSTLSASGSSTHTAGSTSWGSDGSMIPAAAGILDPKSVTAALTGPISLVLKIEGWNVSILQGELIGLIMALTISPVDDATSTLYTDHLNSVRLIDDSRTVIDQHHRLRTMNGRSYYRWILALISNNPLKIIYTRGHADDDTLPSRLNSEADHYASSAQHVINDVFAAPIPTFFMDEFTFYTHLDGWIESNMRSFFDKSTTRTSSIEAGISHQQMSLWLHDDNPLPEWSYTNAFSAYSAVVQLYARSGQLPTADLLHSRGKQNSPIGELKVDRALVAGFVSRFKLVSKSRDTAENLTSPSEFLSSDTRIRHYAEWRSDAANHLVKRASLKLAEKDIEETDAVGLLAAAKSLFIDDEHVWPLQKSVYYLGHIPKVDPLVPKLPTLAVLTRSRLVQTLAADWHTAAIRLAGRIWGD</sequence>
<feature type="region of interest" description="Disordered" evidence="1">
    <location>
        <begin position="1"/>
        <end position="40"/>
    </location>
</feature>
<reference evidence="2" key="1">
    <citation type="submission" date="2023-03" db="EMBL/GenBank/DDBJ databases">
        <title>Massive genome expansion in bonnet fungi (Mycena s.s.) driven by repeated elements and novel gene families across ecological guilds.</title>
        <authorList>
            <consortium name="Lawrence Berkeley National Laboratory"/>
            <person name="Harder C.B."/>
            <person name="Miyauchi S."/>
            <person name="Viragh M."/>
            <person name="Kuo A."/>
            <person name="Thoen E."/>
            <person name="Andreopoulos B."/>
            <person name="Lu D."/>
            <person name="Skrede I."/>
            <person name="Drula E."/>
            <person name="Henrissat B."/>
            <person name="Morin E."/>
            <person name="Kohler A."/>
            <person name="Barry K."/>
            <person name="LaButti K."/>
            <person name="Morin E."/>
            <person name="Salamov A."/>
            <person name="Lipzen A."/>
            <person name="Mereny Z."/>
            <person name="Hegedus B."/>
            <person name="Baldrian P."/>
            <person name="Stursova M."/>
            <person name="Weitz H."/>
            <person name="Taylor A."/>
            <person name="Grigoriev I.V."/>
            <person name="Nagy L.G."/>
            <person name="Martin F."/>
            <person name="Kauserud H."/>
        </authorList>
    </citation>
    <scope>NUCLEOTIDE SEQUENCE</scope>
    <source>
        <strain evidence="2">CBHHK182m</strain>
    </source>
</reference>
<gene>
    <name evidence="2" type="ORF">B0H16DRAFT_1894093</name>
</gene>